<protein>
    <recommendedName>
        <fullName evidence="5">Transmembrane protein</fullName>
    </recommendedName>
</protein>
<feature type="region of interest" description="Disordered" evidence="1">
    <location>
        <begin position="538"/>
        <end position="563"/>
    </location>
</feature>
<evidence type="ECO:0000256" key="2">
    <source>
        <dbReference type="SAM" id="Phobius"/>
    </source>
</evidence>
<sequence>MALSLALGSALVILVCGLLFFFYCGVVFYIEADTFSVSSENKQKAAAACFLAAAAYLFLLTVTYFSQWHANKLPEAFRWRALRQRARDAFSRMTGAPRGGPLGAPTSRGTLSNARQQLELRPLVSGQPTRGRCSFVHAVSLRGDPYRIPEHAQQGGSSPQDQHIQQDQHQDNNEQDQQQQQQEKIFLPFPELCQVQLALGSRECYDSLKAAVEATTAESVLPSFRRYLSLHAEPPPILPLFLGGPRPPVPFLLPQPTNAPGDTLRAVLREGVIRVGLLETRFLPSSVRHLPIPESQQEEALQLQTRPAGVSFRVLEVAISLLSYNYERLLPAGAPLRLEYLLYSNRAALFAALLEGSIHLTEPALAYSNMQTTSGGFASLRLHAALAPSEDEIGAEAAQQWEPFWHKQKRKQQAQDEQSSLACVDSYGPLVWGSSHFFSAVSAGTPWAAAPILLSTQKALRVQRVSDLGIVLMRWGIRAPLVLLEAALPEIADIALSSLPPQTVFGLVDMTPSEGTLPDPAASPKPIASVSHHAFNATGRGEGRAQEGPLYGPGREASQEEAGNGVVDASVPMQGHKGGSFREKVEDGAQVGGGKSVFSSEAQFSIPGASVLQGGVYLLSLSQALHAIHEGVAAGLLHATPLGELLQGFKDAKVPPGSPTPTVAKALPWLLEVDADLTLPLTSFFRKPEGSQCLRRDRQEEFASLVAAAAEAAGDTRRLFLIPDDEL</sequence>
<evidence type="ECO:0008006" key="5">
    <source>
        <dbReference type="Google" id="ProtNLM"/>
    </source>
</evidence>
<proteinExistence type="predicted"/>
<gene>
    <name evidence="3" type="ORF">cyc_05413</name>
</gene>
<dbReference type="Proteomes" id="UP000095192">
    <property type="component" value="Unassembled WGS sequence"/>
</dbReference>
<reference evidence="3 4" key="1">
    <citation type="journal article" date="2016" name="BMC Genomics">
        <title>Comparative genomics reveals Cyclospora cayetanensis possesses coccidia-like metabolism and invasion components but unique surface antigens.</title>
        <authorList>
            <person name="Liu S."/>
            <person name="Wang L."/>
            <person name="Zheng H."/>
            <person name="Xu Z."/>
            <person name="Roellig D.M."/>
            <person name="Li N."/>
            <person name="Frace M.A."/>
            <person name="Tang K."/>
            <person name="Arrowood M.J."/>
            <person name="Moss D.M."/>
            <person name="Zhang L."/>
            <person name="Feng Y."/>
            <person name="Xiao L."/>
        </authorList>
    </citation>
    <scope>NUCLEOTIDE SEQUENCE [LARGE SCALE GENOMIC DNA]</scope>
    <source>
        <strain evidence="3 4">CHN_HEN01</strain>
    </source>
</reference>
<feature type="region of interest" description="Disordered" evidence="1">
    <location>
        <begin position="147"/>
        <end position="181"/>
    </location>
</feature>
<dbReference type="EMBL" id="JROU02000390">
    <property type="protein sequence ID" value="OEH79420.1"/>
    <property type="molecule type" value="Genomic_DNA"/>
</dbReference>
<organism evidence="3 4">
    <name type="scientific">Cyclospora cayetanensis</name>
    <dbReference type="NCBI Taxonomy" id="88456"/>
    <lineage>
        <taxon>Eukaryota</taxon>
        <taxon>Sar</taxon>
        <taxon>Alveolata</taxon>
        <taxon>Apicomplexa</taxon>
        <taxon>Conoidasida</taxon>
        <taxon>Coccidia</taxon>
        <taxon>Eucoccidiorida</taxon>
        <taxon>Eimeriorina</taxon>
        <taxon>Eimeriidae</taxon>
        <taxon>Cyclospora</taxon>
    </lineage>
</organism>
<comment type="caution">
    <text evidence="3">The sequence shown here is derived from an EMBL/GenBank/DDBJ whole genome shotgun (WGS) entry which is preliminary data.</text>
</comment>
<keyword evidence="2" id="KW-0472">Membrane</keyword>
<keyword evidence="4" id="KW-1185">Reference proteome</keyword>
<feature type="transmembrane region" description="Helical" evidence="2">
    <location>
        <begin position="6"/>
        <end position="30"/>
    </location>
</feature>
<evidence type="ECO:0000313" key="4">
    <source>
        <dbReference type="Proteomes" id="UP000095192"/>
    </source>
</evidence>
<evidence type="ECO:0000313" key="3">
    <source>
        <dbReference type="EMBL" id="OEH79420.1"/>
    </source>
</evidence>
<name>A0A1D3D7L9_9EIME</name>
<dbReference type="VEuPathDB" id="ToxoDB:LOC34621770"/>
<dbReference type="InParanoid" id="A0A1D3D7L9"/>
<evidence type="ECO:0000256" key="1">
    <source>
        <dbReference type="SAM" id="MobiDB-lite"/>
    </source>
</evidence>
<dbReference type="AlphaFoldDB" id="A0A1D3D7L9"/>
<accession>A0A1D3D7L9</accession>
<dbReference type="VEuPathDB" id="ToxoDB:cyc_05413"/>
<keyword evidence="2" id="KW-1133">Transmembrane helix</keyword>
<keyword evidence="2" id="KW-0812">Transmembrane</keyword>
<feature type="transmembrane region" description="Helical" evidence="2">
    <location>
        <begin position="45"/>
        <end position="65"/>
    </location>
</feature>